<dbReference type="RefSeq" id="WP_024877656.1">
    <property type="nucleotide sequence ID" value="NZ_AZUM01000010.1"/>
</dbReference>
<evidence type="ECO:0000259" key="3">
    <source>
        <dbReference type="SMART" id="SM00563"/>
    </source>
</evidence>
<evidence type="ECO:0000313" key="5">
    <source>
        <dbReference type="Proteomes" id="UP000192591"/>
    </source>
</evidence>
<organism evidence="4 5">
    <name type="scientific">Saccharomonospora piscinae</name>
    <dbReference type="NCBI Taxonomy" id="687388"/>
    <lineage>
        <taxon>Bacteria</taxon>
        <taxon>Bacillati</taxon>
        <taxon>Actinomycetota</taxon>
        <taxon>Actinomycetes</taxon>
        <taxon>Pseudonocardiales</taxon>
        <taxon>Pseudonocardiaceae</taxon>
        <taxon>Saccharomonospora</taxon>
    </lineage>
</organism>
<feature type="domain" description="Phospholipid/glycerol acyltransferase" evidence="3">
    <location>
        <begin position="34"/>
        <end position="153"/>
    </location>
</feature>
<dbReference type="Pfam" id="PF01553">
    <property type="entry name" value="Acyltransferase"/>
    <property type="match status" value="1"/>
</dbReference>
<dbReference type="GO" id="GO:0003841">
    <property type="term" value="F:1-acylglycerol-3-phosphate O-acyltransferase activity"/>
    <property type="evidence" value="ECO:0007669"/>
    <property type="project" value="TreeGrafter"/>
</dbReference>
<dbReference type="SUPFAM" id="SSF69593">
    <property type="entry name" value="Glycerol-3-phosphate (1)-acyltransferase"/>
    <property type="match status" value="1"/>
</dbReference>
<comment type="caution">
    <text evidence="4">The sequence shown here is derived from an EMBL/GenBank/DDBJ whole genome shotgun (WGS) entry which is preliminary data.</text>
</comment>
<dbReference type="InterPro" id="IPR002123">
    <property type="entry name" value="Plipid/glycerol_acylTrfase"/>
</dbReference>
<dbReference type="GO" id="GO:0006654">
    <property type="term" value="P:phosphatidic acid biosynthetic process"/>
    <property type="evidence" value="ECO:0007669"/>
    <property type="project" value="TreeGrafter"/>
</dbReference>
<protein>
    <submittedName>
        <fullName evidence="4">1-acyl-sn-glycerol-3-phosphate acyltransferase</fullName>
    </submittedName>
</protein>
<evidence type="ECO:0000313" key="4">
    <source>
        <dbReference type="EMBL" id="OQO90233.1"/>
    </source>
</evidence>
<dbReference type="GO" id="GO:0005886">
    <property type="term" value="C:plasma membrane"/>
    <property type="evidence" value="ECO:0007669"/>
    <property type="project" value="TreeGrafter"/>
</dbReference>
<evidence type="ECO:0000256" key="1">
    <source>
        <dbReference type="ARBA" id="ARBA00022679"/>
    </source>
</evidence>
<accession>A0A1V8ZZQ8</accession>
<keyword evidence="1 4" id="KW-0808">Transferase</keyword>
<sequence length="224" mass="23940">MLQLLIRRGLAPLARLVYRPEVTGLDNVPADGPVVLAPNHRSAVDTAVIALTSPRPVRFLGKAEYFTGGGLKGKVVASFLSALGYVPVERGNAQAGLAALGAARAVLERGETFAIYPEGTRSLDGRLYRGHTGVGSLALETGAAVVPVALSGTERLLPVGRRIPRPGPVHVRFGPPLDFTRYQGLGSSPAIRRAVTDEIMYSIMELSGQEYVDHYHRRPRPDAA</sequence>
<evidence type="ECO:0000256" key="2">
    <source>
        <dbReference type="ARBA" id="ARBA00023315"/>
    </source>
</evidence>
<name>A0A1V8ZZQ8_SACPI</name>
<gene>
    <name evidence="4" type="ORF">B1813_17530</name>
</gene>
<dbReference type="EMBL" id="MWIH01000007">
    <property type="protein sequence ID" value="OQO90233.1"/>
    <property type="molecule type" value="Genomic_DNA"/>
</dbReference>
<dbReference type="PANTHER" id="PTHR10434">
    <property type="entry name" value="1-ACYL-SN-GLYCEROL-3-PHOSPHATE ACYLTRANSFERASE"/>
    <property type="match status" value="1"/>
</dbReference>
<dbReference type="PANTHER" id="PTHR10434:SF11">
    <property type="entry name" value="1-ACYL-SN-GLYCEROL-3-PHOSPHATE ACYLTRANSFERASE"/>
    <property type="match status" value="1"/>
</dbReference>
<keyword evidence="5" id="KW-1185">Reference proteome</keyword>
<dbReference type="AlphaFoldDB" id="A0A1V8ZZQ8"/>
<dbReference type="Proteomes" id="UP000192591">
    <property type="component" value="Unassembled WGS sequence"/>
</dbReference>
<reference evidence="4 5" key="1">
    <citation type="submission" date="2017-02" db="EMBL/GenBank/DDBJ databases">
        <title>Draft genome of Saccharomonospora sp. 154.</title>
        <authorList>
            <person name="Alonso-Carmona G.S."/>
            <person name="De La Haba R."/>
            <person name="Vera-Gargallo B."/>
            <person name="Sandoval-Trujillo A.H."/>
            <person name="Ramirez-Duran N."/>
            <person name="Ventosa A."/>
        </authorList>
    </citation>
    <scope>NUCLEOTIDE SEQUENCE [LARGE SCALE GENOMIC DNA]</scope>
    <source>
        <strain evidence="4 5">LRS4.154</strain>
    </source>
</reference>
<dbReference type="OrthoDB" id="9808424at2"/>
<dbReference type="SMART" id="SM00563">
    <property type="entry name" value="PlsC"/>
    <property type="match status" value="1"/>
</dbReference>
<keyword evidence="2 4" id="KW-0012">Acyltransferase</keyword>
<dbReference type="CDD" id="cd07989">
    <property type="entry name" value="LPLAT_AGPAT-like"/>
    <property type="match status" value="1"/>
</dbReference>
<proteinExistence type="predicted"/>
<dbReference type="STRING" id="1962155.B1813_17530"/>